<accession>A0A399D1B0</accession>
<dbReference type="AlphaFoldDB" id="A0A399D1B0"/>
<protein>
    <submittedName>
        <fullName evidence="2">Uncharacterized protein</fullName>
    </submittedName>
</protein>
<feature type="transmembrane region" description="Helical" evidence="1">
    <location>
        <begin position="15"/>
        <end position="34"/>
    </location>
</feature>
<keyword evidence="1" id="KW-0812">Transmembrane</keyword>
<proteinExistence type="predicted"/>
<keyword evidence="3" id="KW-1185">Reference proteome</keyword>
<organism evidence="2 3">
    <name type="scientific">Mariniphaga sediminis</name>
    <dbReference type="NCBI Taxonomy" id="1628158"/>
    <lineage>
        <taxon>Bacteria</taxon>
        <taxon>Pseudomonadati</taxon>
        <taxon>Bacteroidota</taxon>
        <taxon>Bacteroidia</taxon>
        <taxon>Marinilabiliales</taxon>
        <taxon>Prolixibacteraceae</taxon>
        <taxon>Mariniphaga</taxon>
    </lineage>
</organism>
<comment type="caution">
    <text evidence="2">The sequence shown here is derived from an EMBL/GenBank/DDBJ whole genome shotgun (WGS) entry which is preliminary data.</text>
</comment>
<evidence type="ECO:0000256" key="1">
    <source>
        <dbReference type="SAM" id="Phobius"/>
    </source>
</evidence>
<name>A0A399D1B0_9BACT</name>
<dbReference type="EMBL" id="QWET01000007">
    <property type="protein sequence ID" value="RIH65223.1"/>
    <property type="molecule type" value="Genomic_DNA"/>
</dbReference>
<sequence>MCATIKEMTFMRKRFLTTIILNAIIITVLLLPFFVANNLDSTEVRYFSIAISIIVTINTQIILFFLNNKFGKLKIVGDLKPTFNKGEVQFNDLRIKALYSDCILESFTYRNNKKEITEFSIGDLDLVNKSITIQKEKEIDIPIRIKFRSERVRNYIKLKYKYKDIDRSKVRSKRIKLRINET</sequence>
<dbReference type="Proteomes" id="UP000266441">
    <property type="component" value="Unassembled WGS sequence"/>
</dbReference>
<feature type="transmembrane region" description="Helical" evidence="1">
    <location>
        <begin position="46"/>
        <end position="66"/>
    </location>
</feature>
<evidence type="ECO:0000313" key="2">
    <source>
        <dbReference type="EMBL" id="RIH65223.1"/>
    </source>
</evidence>
<keyword evidence="1" id="KW-1133">Transmembrane helix</keyword>
<reference evidence="2 3" key="1">
    <citation type="journal article" date="2015" name="Int. J. Syst. Evol. Microbiol.">
        <title>Mariniphaga sediminis sp. nov., isolated from coastal sediment.</title>
        <authorList>
            <person name="Wang F.Q."/>
            <person name="Shen Q.Y."/>
            <person name="Chen G.J."/>
            <person name="Du Z.J."/>
        </authorList>
    </citation>
    <scope>NUCLEOTIDE SEQUENCE [LARGE SCALE GENOMIC DNA]</scope>
    <source>
        <strain evidence="2 3">SY21</strain>
    </source>
</reference>
<gene>
    <name evidence="2" type="ORF">D1164_11600</name>
</gene>
<keyword evidence="1" id="KW-0472">Membrane</keyword>
<evidence type="ECO:0000313" key="3">
    <source>
        <dbReference type="Proteomes" id="UP000266441"/>
    </source>
</evidence>